<protein>
    <submittedName>
        <fullName evidence="1">Uncharacterized protein</fullName>
    </submittedName>
</protein>
<evidence type="ECO:0000313" key="1">
    <source>
        <dbReference type="EMBL" id="EEU96075.1"/>
    </source>
</evidence>
<comment type="caution">
    <text evidence="1">The sequence shown here is derived from an EMBL/GenBank/DDBJ whole genome shotgun (WGS) entry which is preliminary data.</text>
</comment>
<dbReference type="Proteomes" id="UP000004619">
    <property type="component" value="Unassembled WGS sequence"/>
</dbReference>
<accession>C7H7Q2</accession>
<dbReference type="EMBL" id="ACOP02000064">
    <property type="protein sequence ID" value="EEU96075.1"/>
    <property type="molecule type" value="Genomic_DNA"/>
</dbReference>
<sequence length="43" mass="4777">MIILFSYNAGYAKHRGVKKPSFPVLGVFKAASAQSELRRPVLQ</sequence>
<name>C7H7Q2_FAED2</name>
<gene>
    <name evidence="1" type="ORF">FAEPRAA2165_02337</name>
</gene>
<proteinExistence type="predicted"/>
<dbReference type="HOGENOM" id="CLU_3233866_0_0_9"/>
<keyword evidence="2" id="KW-1185">Reference proteome</keyword>
<evidence type="ECO:0000313" key="2">
    <source>
        <dbReference type="Proteomes" id="UP000004619"/>
    </source>
</evidence>
<reference evidence="1" key="1">
    <citation type="submission" date="2009-08" db="EMBL/GenBank/DDBJ databases">
        <authorList>
            <person name="Weinstock G."/>
            <person name="Sodergren E."/>
            <person name="Clifton S."/>
            <person name="Fulton L."/>
            <person name="Fulton B."/>
            <person name="Courtney L."/>
            <person name="Fronick C."/>
            <person name="Harrison M."/>
            <person name="Strong C."/>
            <person name="Farmer C."/>
            <person name="Delahaunty K."/>
            <person name="Markovic C."/>
            <person name="Hall O."/>
            <person name="Minx P."/>
            <person name="Tomlinson C."/>
            <person name="Mitreva M."/>
            <person name="Nelson J."/>
            <person name="Hou S."/>
            <person name="Wollam A."/>
            <person name="Pepin K.H."/>
            <person name="Johnson M."/>
            <person name="Bhonagiri V."/>
            <person name="Nash W.E."/>
            <person name="Warren W."/>
            <person name="Chinwalla A."/>
            <person name="Mardis E.R."/>
            <person name="Wilson R.K."/>
        </authorList>
    </citation>
    <scope>NUCLEOTIDE SEQUENCE [LARGE SCALE GENOMIC DNA]</scope>
    <source>
        <strain evidence="1">A2-165</strain>
    </source>
</reference>
<dbReference type="AlphaFoldDB" id="C7H7Q2"/>
<organism evidence="1 2">
    <name type="scientific">Faecalibacterium duncaniae (strain DSM 17677 / JCM 31915 / A2-165)</name>
    <name type="common">Faecalibacterium prausnitzii</name>
    <dbReference type="NCBI Taxonomy" id="411483"/>
    <lineage>
        <taxon>Bacteria</taxon>
        <taxon>Bacillati</taxon>
        <taxon>Bacillota</taxon>
        <taxon>Clostridia</taxon>
        <taxon>Eubacteriales</taxon>
        <taxon>Oscillospiraceae</taxon>
        <taxon>Faecalibacterium</taxon>
    </lineage>
</organism>